<dbReference type="RefSeq" id="XP_025570891.1">
    <property type="nucleotide sequence ID" value="XM_025715162.1"/>
</dbReference>
<gene>
    <name evidence="2" type="ORF">BO80DRAFT_325980</name>
</gene>
<evidence type="ECO:0000313" key="3">
    <source>
        <dbReference type="Proteomes" id="UP000249402"/>
    </source>
</evidence>
<dbReference type="Pfam" id="PF12937">
    <property type="entry name" value="F-box-like"/>
    <property type="match status" value="1"/>
</dbReference>
<keyword evidence="3" id="KW-1185">Reference proteome</keyword>
<dbReference type="InterPro" id="IPR001810">
    <property type="entry name" value="F-box_dom"/>
</dbReference>
<sequence>MLSQFPPELLAMVLNYLTRTDLKRLGEVSRDIYSLTTPYLYQSLVISAARSSPQNINGAITQLNPAHLVHTRDLRLYGPYHGMRADKTCSFHDSSFFGNEHPGLQVGILSILLMHYPNPHSWDLGTCLPDELVHRINAIFQHQPQITSISLITDSDCKMNASASSHLNLTPLSILHSLSWKGLKRYQDFESIREFITTHGPQLKTLHLDLIGWDSTRLSWTQGFLQHSPPDPTTILPENFFTQHVLNLHPGNPLPSLHHLSLTQTSFLPLPTSLELPTTLNIANLHSLHLTNCPGTFPFLRQITHSNIPLHLKHLEITFNPEQLNQLNDETQDNLPDTIHSFLGSFSGLTDLYLMLPSIAWESPATWEGIAHHNTTLKHLITHRLQRTEYGGFEDGDLFMSIYDQLRVSHLPGLEFFGVSVAL</sequence>
<dbReference type="SUPFAM" id="SSF52047">
    <property type="entry name" value="RNI-like"/>
    <property type="match status" value="1"/>
</dbReference>
<dbReference type="SUPFAM" id="SSF81383">
    <property type="entry name" value="F-box domain"/>
    <property type="match status" value="1"/>
</dbReference>
<proteinExistence type="predicted"/>
<dbReference type="InterPro" id="IPR036047">
    <property type="entry name" value="F-box-like_dom_sf"/>
</dbReference>
<dbReference type="EMBL" id="KZ824473">
    <property type="protein sequence ID" value="RAK96563.1"/>
    <property type="molecule type" value="Genomic_DNA"/>
</dbReference>
<feature type="non-terminal residue" evidence="2">
    <location>
        <position position="423"/>
    </location>
</feature>
<protein>
    <recommendedName>
        <fullName evidence="1">F-box domain-containing protein</fullName>
    </recommendedName>
</protein>
<reference evidence="2 3" key="1">
    <citation type="submission" date="2018-02" db="EMBL/GenBank/DDBJ databases">
        <title>The genomes of Aspergillus section Nigri reveals drivers in fungal speciation.</title>
        <authorList>
            <consortium name="DOE Joint Genome Institute"/>
            <person name="Vesth T.C."/>
            <person name="Nybo J."/>
            <person name="Theobald S."/>
            <person name="Brandl J."/>
            <person name="Frisvad J.C."/>
            <person name="Nielsen K.F."/>
            <person name="Lyhne E.K."/>
            <person name="Kogle M.E."/>
            <person name="Kuo A."/>
            <person name="Riley R."/>
            <person name="Clum A."/>
            <person name="Nolan M."/>
            <person name="Lipzen A."/>
            <person name="Salamov A."/>
            <person name="Henrissat B."/>
            <person name="Wiebenga A."/>
            <person name="De vries R.P."/>
            <person name="Grigoriev I.V."/>
            <person name="Mortensen U.H."/>
            <person name="Andersen M.R."/>
            <person name="Baker S.E."/>
        </authorList>
    </citation>
    <scope>NUCLEOTIDE SEQUENCE [LARGE SCALE GENOMIC DNA]</scope>
    <source>
        <strain evidence="2 3">CBS 121593</strain>
    </source>
</reference>
<dbReference type="GeneID" id="37220027"/>
<evidence type="ECO:0000259" key="1">
    <source>
        <dbReference type="PROSITE" id="PS50181"/>
    </source>
</evidence>
<dbReference type="VEuPathDB" id="FungiDB:BO80DRAFT_325980"/>
<organism evidence="2 3">
    <name type="scientific">Aspergillus ibericus CBS 121593</name>
    <dbReference type="NCBI Taxonomy" id="1448316"/>
    <lineage>
        <taxon>Eukaryota</taxon>
        <taxon>Fungi</taxon>
        <taxon>Dikarya</taxon>
        <taxon>Ascomycota</taxon>
        <taxon>Pezizomycotina</taxon>
        <taxon>Eurotiomycetes</taxon>
        <taxon>Eurotiomycetidae</taxon>
        <taxon>Eurotiales</taxon>
        <taxon>Aspergillaceae</taxon>
        <taxon>Aspergillus</taxon>
        <taxon>Aspergillus subgen. Circumdati</taxon>
    </lineage>
</organism>
<feature type="domain" description="F-box" evidence="1">
    <location>
        <begin position="1"/>
        <end position="44"/>
    </location>
</feature>
<accession>A0A395GR65</accession>
<name>A0A395GR65_9EURO</name>
<evidence type="ECO:0000313" key="2">
    <source>
        <dbReference type="EMBL" id="RAK96563.1"/>
    </source>
</evidence>
<dbReference type="AlphaFoldDB" id="A0A395GR65"/>
<dbReference type="OrthoDB" id="1720422at2759"/>
<dbReference type="PROSITE" id="PS50181">
    <property type="entry name" value="FBOX"/>
    <property type="match status" value="1"/>
</dbReference>
<dbReference type="Proteomes" id="UP000249402">
    <property type="component" value="Unassembled WGS sequence"/>
</dbReference>